<dbReference type="AlphaFoldDB" id="A0A1H1W3A3"/>
<sequence length="299" mass="32914">MTGAASAELIELIRQDQHLGGLITEVAAHPDGGSKVVRARWITDHSPVVLKSELGELEAVWMPAMSSRCDDVVPRIRAHGATLADEPRPWLIMDDLPVRGRSDQPATARAVMCAAARFQQEAVRLRLPTYPIDADFTQKYGAIAVDAGCPGPAREVVHRTTADDAWLRSLGEHVVGHGDVHFWNSVAARPEGPWRLIDPIPRTAHWAWDAAYAQMTSGVAETPDLITLLAEERTRLGLPIGTELDRVRVILLGWSSMLWWALLTARRTDDWWAAEVERHLTALAALPQLVAGPKISPSR</sequence>
<dbReference type="RefSeq" id="WP_091526761.1">
    <property type="nucleotide sequence ID" value="NZ_LT629772.1"/>
</dbReference>
<dbReference type="STRING" id="630515.SAMN04489812_3473"/>
<dbReference type="SUPFAM" id="SSF56112">
    <property type="entry name" value="Protein kinase-like (PK-like)"/>
    <property type="match status" value="1"/>
</dbReference>
<organism evidence="1 2">
    <name type="scientific">Microlunatus soli</name>
    <dbReference type="NCBI Taxonomy" id="630515"/>
    <lineage>
        <taxon>Bacteria</taxon>
        <taxon>Bacillati</taxon>
        <taxon>Actinomycetota</taxon>
        <taxon>Actinomycetes</taxon>
        <taxon>Propionibacteriales</taxon>
        <taxon>Propionibacteriaceae</taxon>
        <taxon>Microlunatus</taxon>
    </lineage>
</organism>
<accession>A0A1H1W3A3</accession>
<gene>
    <name evidence="1" type="ORF">SAMN04489812_3473</name>
</gene>
<reference evidence="1 2" key="1">
    <citation type="submission" date="2016-10" db="EMBL/GenBank/DDBJ databases">
        <authorList>
            <person name="de Groot N.N."/>
        </authorList>
    </citation>
    <scope>NUCLEOTIDE SEQUENCE [LARGE SCALE GENOMIC DNA]</scope>
    <source>
        <strain evidence="1 2">DSM 21800</strain>
    </source>
</reference>
<evidence type="ECO:0000313" key="1">
    <source>
        <dbReference type="EMBL" id="SDS91553.1"/>
    </source>
</evidence>
<keyword evidence="2" id="KW-1185">Reference proteome</keyword>
<proteinExistence type="predicted"/>
<evidence type="ECO:0000313" key="2">
    <source>
        <dbReference type="Proteomes" id="UP000199103"/>
    </source>
</evidence>
<name>A0A1H1W3A3_9ACTN</name>
<dbReference type="EMBL" id="LT629772">
    <property type="protein sequence ID" value="SDS91553.1"/>
    <property type="molecule type" value="Genomic_DNA"/>
</dbReference>
<dbReference type="InterPro" id="IPR011009">
    <property type="entry name" value="Kinase-like_dom_sf"/>
</dbReference>
<dbReference type="OrthoDB" id="3837824at2"/>
<dbReference type="Proteomes" id="UP000199103">
    <property type="component" value="Chromosome I"/>
</dbReference>
<evidence type="ECO:0008006" key="3">
    <source>
        <dbReference type="Google" id="ProtNLM"/>
    </source>
</evidence>
<protein>
    <recommendedName>
        <fullName evidence="3">Phosphotransferase enzyme family protein</fullName>
    </recommendedName>
</protein>